<evidence type="ECO:0000256" key="2">
    <source>
        <dbReference type="ARBA" id="ARBA00023239"/>
    </source>
</evidence>
<keyword evidence="6" id="KW-1185">Reference proteome</keyword>
<dbReference type="Gene3D" id="2.40.37.10">
    <property type="entry name" value="Lyase, Ornithine Decarboxylase, Chain A, domain 1"/>
    <property type="match status" value="1"/>
</dbReference>
<dbReference type="SUPFAM" id="SSF50621">
    <property type="entry name" value="Alanine racemase C-terminal domain-like"/>
    <property type="match status" value="1"/>
</dbReference>
<comment type="caution">
    <text evidence="5">The sequence shown here is derived from an EMBL/GenBank/DDBJ whole genome shotgun (WGS) entry which is preliminary data.</text>
</comment>
<dbReference type="Proteomes" id="UP001283361">
    <property type="component" value="Unassembled WGS sequence"/>
</dbReference>
<reference evidence="5" key="1">
    <citation type="journal article" date="2023" name="G3 (Bethesda)">
        <title>A reference genome for the long-term kleptoplast-retaining sea slug Elysia crispata morphotype clarki.</title>
        <authorList>
            <person name="Eastman K.E."/>
            <person name="Pendleton A.L."/>
            <person name="Shaikh M.A."/>
            <person name="Suttiyut T."/>
            <person name="Ogas R."/>
            <person name="Tomko P."/>
            <person name="Gavelis G."/>
            <person name="Widhalm J.R."/>
            <person name="Wisecaver J.H."/>
        </authorList>
    </citation>
    <scope>NUCLEOTIDE SEQUENCE</scope>
    <source>
        <strain evidence="5">ECLA1</strain>
    </source>
</reference>
<dbReference type="Pfam" id="PF00278">
    <property type="entry name" value="Orn_DAP_Arg_deC"/>
    <property type="match status" value="1"/>
</dbReference>
<dbReference type="PANTHER" id="PTHR11482:SF6">
    <property type="entry name" value="ORNITHINE DECARBOXYLASE 1-RELATED"/>
    <property type="match status" value="1"/>
</dbReference>
<dbReference type="InterPro" id="IPR009006">
    <property type="entry name" value="Ala_racemase/Decarboxylase_C"/>
</dbReference>
<dbReference type="AlphaFoldDB" id="A0AAE1E6E4"/>
<organism evidence="5 6">
    <name type="scientific">Elysia crispata</name>
    <name type="common">lettuce slug</name>
    <dbReference type="NCBI Taxonomy" id="231223"/>
    <lineage>
        <taxon>Eukaryota</taxon>
        <taxon>Metazoa</taxon>
        <taxon>Spiralia</taxon>
        <taxon>Lophotrochozoa</taxon>
        <taxon>Mollusca</taxon>
        <taxon>Gastropoda</taxon>
        <taxon>Heterobranchia</taxon>
        <taxon>Euthyneura</taxon>
        <taxon>Panpulmonata</taxon>
        <taxon>Sacoglossa</taxon>
        <taxon>Placobranchoidea</taxon>
        <taxon>Plakobranchidae</taxon>
        <taxon>Elysia</taxon>
    </lineage>
</organism>
<feature type="domain" description="Orn/DAP/Arg decarboxylase 2 C-terminal" evidence="4">
    <location>
        <begin position="64"/>
        <end position="140"/>
    </location>
</feature>
<dbReference type="GO" id="GO:0033387">
    <property type="term" value="P:putrescine biosynthetic process from arginine, via ornithine"/>
    <property type="evidence" value="ECO:0007669"/>
    <property type="project" value="TreeGrafter"/>
</dbReference>
<keyword evidence="1" id="KW-0663">Pyridoxal phosphate</keyword>
<name>A0AAE1E6E4_9GAST</name>
<evidence type="ECO:0000313" key="5">
    <source>
        <dbReference type="EMBL" id="KAK3794548.1"/>
    </source>
</evidence>
<gene>
    <name evidence="5" type="ORF">RRG08_003698</name>
</gene>
<evidence type="ECO:0000256" key="3">
    <source>
        <dbReference type="SAM" id="MobiDB-lite"/>
    </source>
</evidence>
<sequence length="226" mass="24907">MKEVFESAHRMGFSSGVETAKHQNKSPSYSSLASKDSDYVEDESDEGADLDSSVEDMDETSSEKKTISMYYINDGIYGAFNNVFTDHAVIYPELPKAPTSAETFSSVVWGPTCDGLDCVLHECQLPDLDVGQWLYFHNMGAYTVSLACAFNGIERPELFYVCADTYWNQIFSQSEETALGNVSIVSKNSTNQKMLLAKSDAVKSGKGLFEKIEATSCFGSKGYRKG</sequence>
<dbReference type="PANTHER" id="PTHR11482">
    <property type="entry name" value="ARGININE/DIAMINOPIMELATE/ORNITHINE DECARBOXYLASE"/>
    <property type="match status" value="1"/>
</dbReference>
<dbReference type="GO" id="GO:0005737">
    <property type="term" value="C:cytoplasm"/>
    <property type="evidence" value="ECO:0007669"/>
    <property type="project" value="TreeGrafter"/>
</dbReference>
<dbReference type="EMBL" id="JAWDGP010001105">
    <property type="protein sequence ID" value="KAK3794548.1"/>
    <property type="molecule type" value="Genomic_DNA"/>
</dbReference>
<feature type="region of interest" description="Disordered" evidence="3">
    <location>
        <begin position="16"/>
        <end position="60"/>
    </location>
</feature>
<dbReference type="GO" id="GO:0004586">
    <property type="term" value="F:ornithine decarboxylase activity"/>
    <property type="evidence" value="ECO:0007669"/>
    <property type="project" value="TreeGrafter"/>
</dbReference>
<proteinExistence type="predicted"/>
<feature type="compositionally biased region" description="Polar residues" evidence="3">
    <location>
        <begin position="25"/>
        <end position="34"/>
    </location>
</feature>
<accession>A0AAE1E6E4</accession>
<keyword evidence="2" id="KW-0456">Lyase</keyword>
<dbReference type="InterPro" id="IPR002433">
    <property type="entry name" value="Orn_de-COase"/>
</dbReference>
<evidence type="ECO:0000313" key="6">
    <source>
        <dbReference type="Proteomes" id="UP001283361"/>
    </source>
</evidence>
<protein>
    <recommendedName>
        <fullName evidence="4">Orn/DAP/Arg decarboxylase 2 C-terminal domain-containing protein</fullName>
    </recommendedName>
</protein>
<evidence type="ECO:0000256" key="1">
    <source>
        <dbReference type="ARBA" id="ARBA00022898"/>
    </source>
</evidence>
<dbReference type="InterPro" id="IPR022643">
    <property type="entry name" value="De-COase2_C"/>
</dbReference>
<evidence type="ECO:0000259" key="4">
    <source>
        <dbReference type="Pfam" id="PF00278"/>
    </source>
</evidence>
<feature type="compositionally biased region" description="Acidic residues" evidence="3">
    <location>
        <begin position="39"/>
        <end position="60"/>
    </location>
</feature>